<protein>
    <submittedName>
        <fullName evidence="2">Uncharacterized protein</fullName>
    </submittedName>
</protein>
<keyword evidence="3" id="KW-1185">Reference proteome</keyword>
<comment type="caution">
    <text evidence="2">The sequence shown here is derived from an EMBL/GenBank/DDBJ whole genome shotgun (WGS) entry which is preliminary data.</text>
</comment>
<reference evidence="2 3" key="1">
    <citation type="submission" date="2020-07" db="EMBL/GenBank/DDBJ databases">
        <title>Genomic Encyclopedia of Type Strains, Phase IV (KMG-V): Genome sequencing to study the core and pangenomes of soil and plant-associated prokaryotes.</title>
        <authorList>
            <person name="Whitman W."/>
        </authorList>
    </citation>
    <scope>NUCLEOTIDE SEQUENCE [LARGE SCALE GENOMIC DNA]</scope>
    <source>
        <strain evidence="2 3">AN3</strain>
    </source>
</reference>
<dbReference type="RefSeq" id="WP_182552318.1">
    <property type="nucleotide sequence ID" value="NZ_JACGXN010000016.1"/>
</dbReference>
<organism evidence="2 3">
    <name type="scientific">Phyllobacterium myrsinacearum</name>
    <dbReference type="NCBI Taxonomy" id="28101"/>
    <lineage>
        <taxon>Bacteria</taxon>
        <taxon>Pseudomonadati</taxon>
        <taxon>Pseudomonadota</taxon>
        <taxon>Alphaproteobacteria</taxon>
        <taxon>Hyphomicrobiales</taxon>
        <taxon>Phyllobacteriaceae</taxon>
        <taxon>Phyllobacterium</taxon>
    </lineage>
</organism>
<evidence type="ECO:0000313" key="3">
    <source>
        <dbReference type="Proteomes" id="UP000549052"/>
    </source>
</evidence>
<dbReference type="AlphaFoldDB" id="A0A839EW78"/>
<gene>
    <name evidence="2" type="ORF">FHW16_005519</name>
</gene>
<dbReference type="Proteomes" id="UP000549052">
    <property type="component" value="Unassembled WGS sequence"/>
</dbReference>
<evidence type="ECO:0000313" key="2">
    <source>
        <dbReference type="EMBL" id="MBA8881774.1"/>
    </source>
</evidence>
<dbReference type="EMBL" id="JACGXN010000016">
    <property type="protein sequence ID" value="MBA8881774.1"/>
    <property type="molecule type" value="Genomic_DNA"/>
</dbReference>
<feature type="compositionally biased region" description="Basic and acidic residues" evidence="1">
    <location>
        <begin position="45"/>
        <end position="62"/>
    </location>
</feature>
<accession>A0A839EW78</accession>
<feature type="region of interest" description="Disordered" evidence="1">
    <location>
        <begin position="41"/>
        <end position="62"/>
    </location>
</feature>
<proteinExistence type="predicted"/>
<sequence length="81" mass="8812">MLNLLISYFLKVLGREPSIDEITKPITSIVTKLERHAAVQTAKSAKKEKEAADALAASKDHAETSKRAGLLASKYGNIFNV</sequence>
<evidence type="ECO:0000256" key="1">
    <source>
        <dbReference type="SAM" id="MobiDB-lite"/>
    </source>
</evidence>
<name>A0A839EW78_9HYPH</name>